<name>A0A518BN39_9BACT</name>
<sequence>MSTFDPATAILHAVHETLDELCDEGLLAVRVDGAQLIGDYSRFPRTLETLVSHAGDPAAVLLEVTALGTDEPGQPWRSFEFTSQLLETVEACAVVGEERHREFLVRVGEMLLTEAVVRFFPEGRRDAALDWLRA</sequence>
<dbReference type="AlphaFoldDB" id="A0A518BN39"/>
<organism evidence="1 2">
    <name type="scientific">Engelhardtia mirabilis</name>
    <dbReference type="NCBI Taxonomy" id="2528011"/>
    <lineage>
        <taxon>Bacteria</taxon>
        <taxon>Pseudomonadati</taxon>
        <taxon>Planctomycetota</taxon>
        <taxon>Planctomycetia</taxon>
        <taxon>Planctomycetia incertae sedis</taxon>
        <taxon>Engelhardtia</taxon>
    </lineage>
</organism>
<accession>A0A518BN39</accession>
<dbReference type="InterPro" id="IPR036513">
    <property type="entry name" value="STAS_dom_sf"/>
</dbReference>
<evidence type="ECO:0000313" key="2">
    <source>
        <dbReference type="Proteomes" id="UP000316921"/>
    </source>
</evidence>
<dbReference type="InterPro" id="IPR038396">
    <property type="entry name" value="SpoIIAA-like_sf"/>
</dbReference>
<evidence type="ECO:0008006" key="3">
    <source>
        <dbReference type="Google" id="ProtNLM"/>
    </source>
</evidence>
<evidence type="ECO:0000313" key="1">
    <source>
        <dbReference type="EMBL" id="QDU68394.1"/>
    </source>
</evidence>
<dbReference type="Gene3D" id="3.40.50.10600">
    <property type="entry name" value="SpoIIaa-like domains"/>
    <property type="match status" value="1"/>
</dbReference>
<gene>
    <name evidence="1" type="ORF">Pla133_34900</name>
</gene>
<dbReference type="Pfam" id="PF11964">
    <property type="entry name" value="SpoIIAA-like"/>
    <property type="match status" value="1"/>
</dbReference>
<keyword evidence="2" id="KW-1185">Reference proteome</keyword>
<dbReference type="InterPro" id="IPR021866">
    <property type="entry name" value="SpoIIAA-like"/>
</dbReference>
<dbReference type="KEGG" id="pbap:Pla133_34900"/>
<reference evidence="1 2" key="1">
    <citation type="submission" date="2019-02" db="EMBL/GenBank/DDBJ databases">
        <title>Deep-cultivation of Planctomycetes and their phenomic and genomic characterization uncovers novel biology.</title>
        <authorList>
            <person name="Wiegand S."/>
            <person name="Jogler M."/>
            <person name="Boedeker C."/>
            <person name="Pinto D."/>
            <person name="Vollmers J."/>
            <person name="Rivas-Marin E."/>
            <person name="Kohn T."/>
            <person name="Peeters S.H."/>
            <person name="Heuer A."/>
            <person name="Rast P."/>
            <person name="Oberbeckmann S."/>
            <person name="Bunk B."/>
            <person name="Jeske O."/>
            <person name="Meyerdierks A."/>
            <person name="Storesund J.E."/>
            <person name="Kallscheuer N."/>
            <person name="Luecker S."/>
            <person name="Lage O.M."/>
            <person name="Pohl T."/>
            <person name="Merkel B.J."/>
            <person name="Hornburger P."/>
            <person name="Mueller R.-W."/>
            <person name="Bruemmer F."/>
            <person name="Labrenz M."/>
            <person name="Spormann A.M."/>
            <person name="Op den Camp H."/>
            <person name="Overmann J."/>
            <person name="Amann R."/>
            <person name="Jetten M.S.M."/>
            <person name="Mascher T."/>
            <person name="Medema M.H."/>
            <person name="Devos D.P."/>
            <person name="Kaster A.-K."/>
            <person name="Ovreas L."/>
            <person name="Rohde M."/>
            <person name="Galperin M.Y."/>
            <person name="Jogler C."/>
        </authorList>
    </citation>
    <scope>NUCLEOTIDE SEQUENCE [LARGE SCALE GENOMIC DNA]</scope>
    <source>
        <strain evidence="1 2">Pla133</strain>
    </source>
</reference>
<dbReference type="EMBL" id="CP036287">
    <property type="protein sequence ID" value="QDU68394.1"/>
    <property type="molecule type" value="Genomic_DNA"/>
</dbReference>
<dbReference type="Proteomes" id="UP000316921">
    <property type="component" value="Chromosome"/>
</dbReference>
<proteinExistence type="predicted"/>
<dbReference type="SUPFAM" id="SSF52091">
    <property type="entry name" value="SpoIIaa-like"/>
    <property type="match status" value="1"/>
</dbReference>
<protein>
    <recommendedName>
        <fullName evidence="3">SpoIIAA-like protein</fullName>
    </recommendedName>
</protein>